<evidence type="ECO:0000256" key="1">
    <source>
        <dbReference type="ARBA" id="ARBA00004479"/>
    </source>
</evidence>
<dbReference type="GO" id="GO:0098609">
    <property type="term" value="P:cell-cell adhesion"/>
    <property type="evidence" value="ECO:0007669"/>
    <property type="project" value="TreeGrafter"/>
</dbReference>
<dbReference type="SMART" id="SM00408">
    <property type="entry name" value="IGc2"/>
    <property type="match status" value="1"/>
</dbReference>
<dbReference type="GO" id="GO:0005886">
    <property type="term" value="C:plasma membrane"/>
    <property type="evidence" value="ECO:0007669"/>
    <property type="project" value="TreeGrafter"/>
</dbReference>
<feature type="domain" description="Ig-like" evidence="9">
    <location>
        <begin position="169"/>
        <end position="262"/>
    </location>
</feature>
<dbReference type="GO" id="GO:0005911">
    <property type="term" value="C:cell-cell junction"/>
    <property type="evidence" value="ECO:0007669"/>
    <property type="project" value="TreeGrafter"/>
</dbReference>
<protein>
    <recommendedName>
        <fullName evidence="9">Ig-like domain-containing protein</fullName>
    </recommendedName>
</protein>
<comment type="subcellular location">
    <subcellularLocation>
        <location evidence="1">Membrane</location>
        <topology evidence="1">Single-pass type I membrane protein</topology>
    </subcellularLocation>
</comment>
<comment type="caution">
    <text evidence="10">The sequence shown here is derived from an EMBL/GenBank/DDBJ whole genome shotgun (WGS) entry which is preliminary data.</text>
</comment>
<organism evidence="10 11">
    <name type="scientific">Mytilus edulis</name>
    <name type="common">Blue mussel</name>
    <dbReference type="NCBI Taxonomy" id="6550"/>
    <lineage>
        <taxon>Eukaryota</taxon>
        <taxon>Metazoa</taxon>
        <taxon>Spiralia</taxon>
        <taxon>Lophotrochozoa</taxon>
        <taxon>Mollusca</taxon>
        <taxon>Bivalvia</taxon>
        <taxon>Autobranchia</taxon>
        <taxon>Pteriomorphia</taxon>
        <taxon>Mytilida</taxon>
        <taxon>Mytiloidea</taxon>
        <taxon>Mytilidae</taxon>
        <taxon>Mytilinae</taxon>
        <taxon>Mytilus</taxon>
    </lineage>
</organism>
<proteinExistence type="predicted"/>
<dbReference type="Proteomes" id="UP000683360">
    <property type="component" value="Unassembled WGS sequence"/>
</dbReference>
<reference evidence="10" key="1">
    <citation type="submission" date="2021-03" db="EMBL/GenBank/DDBJ databases">
        <authorList>
            <person name="Bekaert M."/>
        </authorList>
    </citation>
    <scope>NUCLEOTIDE SEQUENCE</scope>
</reference>
<keyword evidence="5" id="KW-0393">Immunoglobulin domain</keyword>
<keyword evidence="2 8" id="KW-0472">Membrane</keyword>
<dbReference type="InterPro" id="IPR013783">
    <property type="entry name" value="Ig-like_fold"/>
</dbReference>
<dbReference type="Pfam" id="PF13927">
    <property type="entry name" value="Ig_3"/>
    <property type="match status" value="1"/>
</dbReference>
<evidence type="ECO:0000259" key="9">
    <source>
        <dbReference type="PROSITE" id="PS50835"/>
    </source>
</evidence>
<dbReference type="InterPro" id="IPR003599">
    <property type="entry name" value="Ig_sub"/>
</dbReference>
<keyword evidence="6" id="KW-0175">Coiled coil</keyword>
<dbReference type="EMBL" id="CAJPWZ010000291">
    <property type="protein sequence ID" value="CAG2189356.1"/>
    <property type="molecule type" value="Genomic_DNA"/>
</dbReference>
<dbReference type="OrthoDB" id="6143670at2759"/>
<evidence type="ECO:0000256" key="6">
    <source>
        <dbReference type="SAM" id="Coils"/>
    </source>
</evidence>
<sequence>MCFVPNENRVQNYSIHVQLTKVPSNIRWLSGVTNYKGSNDKICIVQKTCNVTCIVDSGMPPEVLLISDDKHLYAVGGPDQPVVSIISLPSTDITEGSNVSIVCKSDANPKVLDLQLFKEGKSVLHTDSDHNSLDMKNFTRSHAGKYKCICRNIIGTGGDEIQLNVLYAPDVKIITNTSNGRVNLRCNANGYPKIYRYLVWEHKTLFGEHIRYLKGDSFGNLYLSENSSDIKYQDNGFYVCKVENGIVNSIGNLVQMATKQLNTYEPPVFVSDNKNVQYGSSLRSTRIVTYIYGHPKYHIVCCSSQNWTMCQDSHPYAFEEKVTLVRDTFHGVVVLLQGYQVSLQTAILQPVDFTLYVFEVRNVLGTGKLIVQLKHLIEDRNAECLNCFNTDKSQTTIYVSVLIMMIFIILIISVYQIILVKRVKNQANKNKDNVVKVESQYEEIQMEEEGTNDVLRRRIECLAPELNEGSRSSDDHDDNNLDRRSASVHSLDKRDETQYRSYEKFQEELCFSDHAYTEGRLSDTFVKDIMEG</sequence>
<dbReference type="SMART" id="SM00409">
    <property type="entry name" value="IG"/>
    <property type="match status" value="1"/>
</dbReference>
<evidence type="ECO:0000256" key="4">
    <source>
        <dbReference type="ARBA" id="ARBA00023180"/>
    </source>
</evidence>
<evidence type="ECO:0000313" key="11">
    <source>
        <dbReference type="Proteomes" id="UP000683360"/>
    </source>
</evidence>
<feature type="compositionally biased region" description="Basic and acidic residues" evidence="7">
    <location>
        <begin position="471"/>
        <end position="492"/>
    </location>
</feature>
<evidence type="ECO:0000256" key="7">
    <source>
        <dbReference type="SAM" id="MobiDB-lite"/>
    </source>
</evidence>
<name>A0A8S3PYU7_MYTED</name>
<dbReference type="InterPro" id="IPR003598">
    <property type="entry name" value="Ig_sub2"/>
</dbReference>
<dbReference type="InterPro" id="IPR036179">
    <property type="entry name" value="Ig-like_dom_sf"/>
</dbReference>
<dbReference type="PANTHER" id="PTHR11640:SF31">
    <property type="entry name" value="IRREGULAR CHIASM C-ROUGHEST PROTEIN-RELATED"/>
    <property type="match status" value="1"/>
</dbReference>
<keyword evidence="11" id="KW-1185">Reference proteome</keyword>
<dbReference type="SUPFAM" id="SSF48726">
    <property type="entry name" value="Immunoglobulin"/>
    <property type="match status" value="2"/>
</dbReference>
<dbReference type="Gene3D" id="2.60.40.10">
    <property type="entry name" value="Immunoglobulins"/>
    <property type="match status" value="2"/>
</dbReference>
<evidence type="ECO:0000313" key="10">
    <source>
        <dbReference type="EMBL" id="CAG2189356.1"/>
    </source>
</evidence>
<accession>A0A8S3PYU7</accession>
<keyword evidence="8" id="KW-0812">Transmembrane</keyword>
<keyword evidence="3" id="KW-1015">Disulfide bond</keyword>
<dbReference type="AlphaFoldDB" id="A0A8S3PYU7"/>
<keyword evidence="8" id="KW-1133">Transmembrane helix</keyword>
<feature type="region of interest" description="Disordered" evidence="7">
    <location>
        <begin position="466"/>
        <end position="492"/>
    </location>
</feature>
<gene>
    <name evidence="10" type="ORF">MEDL_4743</name>
</gene>
<evidence type="ECO:0000256" key="5">
    <source>
        <dbReference type="ARBA" id="ARBA00023319"/>
    </source>
</evidence>
<evidence type="ECO:0000256" key="2">
    <source>
        <dbReference type="ARBA" id="ARBA00023136"/>
    </source>
</evidence>
<evidence type="ECO:0000256" key="3">
    <source>
        <dbReference type="ARBA" id="ARBA00023157"/>
    </source>
</evidence>
<keyword evidence="4" id="KW-0325">Glycoprotein</keyword>
<feature type="domain" description="Ig-like" evidence="9">
    <location>
        <begin position="81"/>
        <end position="166"/>
    </location>
</feature>
<dbReference type="InterPro" id="IPR007110">
    <property type="entry name" value="Ig-like_dom"/>
</dbReference>
<dbReference type="GO" id="GO:0050839">
    <property type="term" value="F:cell adhesion molecule binding"/>
    <property type="evidence" value="ECO:0007669"/>
    <property type="project" value="TreeGrafter"/>
</dbReference>
<dbReference type="PANTHER" id="PTHR11640">
    <property type="entry name" value="NEPHRIN"/>
    <property type="match status" value="1"/>
</dbReference>
<dbReference type="InterPro" id="IPR051275">
    <property type="entry name" value="Cell_adhesion_signaling"/>
</dbReference>
<feature type="coiled-coil region" evidence="6">
    <location>
        <begin position="420"/>
        <end position="447"/>
    </location>
</feature>
<evidence type="ECO:0000256" key="8">
    <source>
        <dbReference type="SAM" id="Phobius"/>
    </source>
</evidence>
<dbReference type="PROSITE" id="PS50835">
    <property type="entry name" value="IG_LIKE"/>
    <property type="match status" value="2"/>
</dbReference>
<feature type="transmembrane region" description="Helical" evidence="8">
    <location>
        <begin position="397"/>
        <end position="420"/>
    </location>
</feature>